<dbReference type="RefSeq" id="WP_187737421.1">
    <property type="nucleotide sequence ID" value="NZ_CP060790.1"/>
</dbReference>
<dbReference type="PROSITE" id="PS50924">
    <property type="entry name" value="MHYT"/>
    <property type="match status" value="1"/>
</dbReference>
<keyword evidence="1" id="KW-0812">Transmembrane</keyword>
<feature type="transmembrane region" description="Helical" evidence="1">
    <location>
        <begin position="79"/>
        <end position="102"/>
    </location>
</feature>
<feature type="transmembrane region" description="Helical" evidence="1">
    <location>
        <begin position="177"/>
        <end position="201"/>
    </location>
</feature>
<feature type="transmembrane region" description="Helical" evidence="1">
    <location>
        <begin position="221"/>
        <end position="243"/>
    </location>
</feature>
<keyword evidence="1" id="KW-0472">Membrane</keyword>
<feature type="domain" description="MHYT" evidence="2">
    <location>
        <begin position="9"/>
        <end position="201"/>
    </location>
</feature>
<feature type="transmembrane region" description="Helical" evidence="1">
    <location>
        <begin position="12"/>
        <end position="35"/>
    </location>
</feature>
<dbReference type="Proteomes" id="UP000516057">
    <property type="component" value="Chromosome"/>
</dbReference>
<organism evidence="3 4">
    <name type="scientific">Paenacidovorax monticola</name>
    <dbReference type="NCBI Taxonomy" id="1926868"/>
    <lineage>
        <taxon>Bacteria</taxon>
        <taxon>Pseudomonadati</taxon>
        <taxon>Pseudomonadota</taxon>
        <taxon>Betaproteobacteria</taxon>
        <taxon>Burkholderiales</taxon>
        <taxon>Comamonadaceae</taxon>
        <taxon>Paenacidovorax</taxon>
    </lineage>
</organism>
<dbReference type="PANTHER" id="PTHR35152:SF1">
    <property type="entry name" value="DOMAIN SIGNALLING PROTEIN, PUTATIVE (AFU_ORTHOLOGUE AFUA_5G11310)-RELATED"/>
    <property type="match status" value="1"/>
</dbReference>
<gene>
    <name evidence="3" type="ORF">H9L24_06220</name>
</gene>
<keyword evidence="3" id="KW-0418">Kinase</keyword>
<dbReference type="AlphaFoldDB" id="A0A7H0HIS4"/>
<evidence type="ECO:0000259" key="2">
    <source>
        <dbReference type="PROSITE" id="PS50924"/>
    </source>
</evidence>
<dbReference type="PANTHER" id="PTHR35152">
    <property type="entry name" value="DOMAIN SIGNALLING PROTEIN, PUTATIVE (AFU_ORTHOLOGUE AFUA_5G11310)-RELATED"/>
    <property type="match status" value="1"/>
</dbReference>
<name>A0A7H0HIS4_9BURK</name>
<accession>A0A7H0HIS4</accession>
<keyword evidence="1" id="KW-1133">Transmembrane helix</keyword>
<proteinExistence type="predicted"/>
<dbReference type="GO" id="GO:0016020">
    <property type="term" value="C:membrane"/>
    <property type="evidence" value="ECO:0007669"/>
    <property type="project" value="UniProtKB-UniRule"/>
</dbReference>
<keyword evidence="3" id="KW-0808">Transferase</keyword>
<evidence type="ECO:0000313" key="3">
    <source>
        <dbReference type="EMBL" id="QNP60440.1"/>
    </source>
</evidence>
<dbReference type="KEGG" id="amon:H9L24_06220"/>
<keyword evidence="4" id="KW-1185">Reference proteome</keyword>
<feature type="transmembrane region" description="Helical" evidence="1">
    <location>
        <begin position="114"/>
        <end position="136"/>
    </location>
</feature>
<dbReference type="Pfam" id="PF03707">
    <property type="entry name" value="MHYT"/>
    <property type="match status" value="4"/>
</dbReference>
<reference evidence="3 4" key="1">
    <citation type="submission" date="2020-08" db="EMBL/GenBank/DDBJ databases">
        <title>Genome sequence of Acidovorax monticola KACC 19171T.</title>
        <authorList>
            <person name="Hyun D.-W."/>
            <person name="Bae J.-W."/>
        </authorList>
    </citation>
    <scope>NUCLEOTIDE SEQUENCE [LARGE SCALE GENOMIC DNA]</scope>
    <source>
        <strain evidence="3 4">KACC 19171</strain>
    </source>
</reference>
<protein>
    <submittedName>
        <fullName evidence="3">Histidine kinase</fullName>
    </submittedName>
</protein>
<dbReference type="GO" id="GO:0016301">
    <property type="term" value="F:kinase activity"/>
    <property type="evidence" value="ECO:0007669"/>
    <property type="project" value="UniProtKB-KW"/>
</dbReference>
<dbReference type="EMBL" id="CP060790">
    <property type="protein sequence ID" value="QNP60440.1"/>
    <property type="molecule type" value="Genomic_DNA"/>
</dbReference>
<dbReference type="InterPro" id="IPR005330">
    <property type="entry name" value="MHYT_dom"/>
</dbReference>
<feature type="transmembrane region" description="Helical" evidence="1">
    <location>
        <begin position="148"/>
        <end position="168"/>
    </location>
</feature>
<sequence length="255" mass="26699">MNSVITTSYNPGLIALSYVISVVGAFAALSAASRVHAFPGRPLAHNWVNLGIAGIALGGIGVWSMHFIGMLALNMDMGLGYSMVETVISLVAAIVVTALALAVVAKNPRSINRVLGAGAMLGLGAGFMHYLGMYGMRFGGHFRWSFDVVGLSLLIALVAATAALWLAFHTRTLASRLLAACVMGLAVCAMHYTGMAAAEFICTTENRRAIPSGFGVISVMQLPLLVITLAVGMATTIAIDLLYQSTTVRKPARIA</sequence>
<feature type="transmembrane region" description="Helical" evidence="1">
    <location>
        <begin position="47"/>
        <end position="73"/>
    </location>
</feature>
<evidence type="ECO:0000313" key="4">
    <source>
        <dbReference type="Proteomes" id="UP000516057"/>
    </source>
</evidence>
<evidence type="ECO:0000256" key="1">
    <source>
        <dbReference type="PROSITE-ProRule" id="PRU00244"/>
    </source>
</evidence>